<proteinExistence type="predicted"/>
<evidence type="ECO:0000313" key="3">
    <source>
        <dbReference type="Proteomes" id="UP001317822"/>
    </source>
</evidence>
<keyword evidence="3" id="KW-1185">Reference proteome</keyword>
<accession>A0ABN6UL01</accession>
<sequence length="177" mass="18829">MRWIPGAGALALALMCHTAGATVKDATASGFTVENTEVVPVGADVAWKALVHDVDRWWPKDHSWWGTESTLSIDARAGGCFCENAGARQAQHMAVVFVDPGKTLRMTGGLGPLQGMGLSGALEFRLAPAEGGGTRITMFYRAGGYTPDDLSKFAPVVDKVQAQQLRGLADFLRKPAK</sequence>
<feature type="signal peptide" evidence="1">
    <location>
        <begin position="1"/>
        <end position="21"/>
    </location>
</feature>
<reference evidence="2 3" key="1">
    <citation type="journal article" date="2023" name="Int. J. Syst. Evol. Microbiol.">
        <title>Physiological and genomic analyses of cobalamin (vitamin B12)-auxotrophy of Lysobacter auxotrophicus sp. nov., a methionine-auxotrophic chitinolytic bacterium isolated from chitin-treated soil.</title>
        <authorList>
            <person name="Saito A."/>
            <person name="Dohra H."/>
            <person name="Hamada M."/>
            <person name="Moriuchi R."/>
            <person name="Kotsuchibashi Y."/>
            <person name="Mori K."/>
        </authorList>
    </citation>
    <scope>NUCLEOTIDE SEQUENCE [LARGE SCALE GENOMIC DNA]</scope>
    <source>
        <strain evidence="2 3">5-21a</strain>
    </source>
</reference>
<organism evidence="2 3">
    <name type="scientific">Lysobacter auxotrophicus</name>
    <dbReference type="NCBI Taxonomy" id="2992573"/>
    <lineage>
        <taxon>Bacteria</taxon>
        <taxon>Pseudomonadati</taxon>
        <taxon>Pseudomonadota</taxon>
        <taxon>Gammaproteobacteria</taxon>
        <taxon>Lysobacterales</taxon>
        <taxon>Lysobacteraceae</taxon>
        <taxon>Lysobacter</taxon>
    </lineage>
</organism>
<name>A0ABN6UL01_9GAMM</name>
<dbReference type="CDD" id="cd07812">
    <property type="entry name" value="SRPBCC"/>
    <property type="match status" value="1"/>
</dbReference>
<dbReference type="Gene3D" id="3.30.530.20">
    <property type="match status" value="1"/>
</dbReference>
<feature type="chain" id="PRO_5045551053" evidence="1">
    <location>
        <begin position="22"/>
        <end position="177"/>
    </location>
</feature>
<dbReference type="EMBL" id="AP027041">
    <property type="protein sequence ID" value="BDU16949.1"/>
    <property type="molecule type" value="Genomic_DNA"/>
</dbReference>
<protein>
    <submittedName>
        <fullName evidence="2">SRPBCC family protein</fullName>
    </submittedName>
</protein>
<evidence type="ECO:0000313" key="2">
    <source>
        <dbReference type="EMBL" id="BDU16949.1"/>
    </source>
</evidence>
<dbReference type="RefSeq" id="WP_281778918.1">
    <property type="nucleotide sequence ID" value="NZ_AP027041.1"/>
</dbReference>
<dbReference type="InterPro" id="IPR023393">
    <property type="entry name" value="START-like_dom_sf"/>
</dbReference>
<dbReference type="SUPFAM" id="SSF55961">
    <property type="entry name" value="Bet v1-like"/>
    <property type="match status" value="1"/>
</dbReference>
<evidence type="ECO:0000256" key="1">
    <source>
        <dbReference type="SAM" id="SignalP"/>
    </source>
</evidence>
<keyword evidence="1" id="KW-0732">Signal</keyword>
<dbReference type="Proteomes" id="UP001317822">
    <property type="component" value="Chromosome"/>
</dbReference>
<gene>
    <name evidence="2" type="ORF">LA521A_21500</name>
</gene>